<dbReference type="AlphaFoldDB" id="L8P815"/>
<organism evidence="1 2">
    <name type="scientific">Streptomyces viridochromogenes Tue57</name>
    <dbReference type="NCBI Taxonomy" id="1160705"/>
    <lineage>
        <taxon>Bacteria</taxon>
        <taxon>Bacillati</taxon>
        <taxon>Actinomycetota</taxon>
        <taxon>Actinomycetes</taxon>
        <taxon>Kitasatosporales</taxon>
        <taxon>Streptomycetaceae</taxon>
        <taxon>Streptomyces</taxon>
    </lineage>
</organism>
<name>L8P815_STRVR</name>
<protein>
    <submittedName>
        <fullName evidence="1">Uncharacterized protein</fullName>
    </submittedName>
</protein>
<dbReference type="Proteomes" id="UP000011205">
    <property type="component" value="Unassembled WGS sequence"/>
</dbReference>
<dbReference type="PATRIC" id="fig|1160705.3.peg.7543"/>
<comment type="caution">
    <text evidence="1">The sequence shown here is derived from an EMBL/GenBank/DDBJ whole genome shotgun (WGS) entry which is preliminary data.</text>
</comment>
<reference evidence="1 2" key="1">
    <citation type="journal article" date="2013" name="Genome Announc.">
        <title>Draft Genome Sequence of Streptomyces viridochromogenes Strain Tu57, Producer of Avilamycin.</title>
        <authorList>
            <person name="Gruning B.A."/>
            <person name="Erxleben A."/>
            <person name="Hahnlein A."/>
            <person name="Gunther S."/>
        </authorList>
    </citation>
    <scope>NUCLEOTIDE SEQUENCE [LARGE SCALE GENOMIC DNA]</scope>
    <source>
        <strain evidence="1 2">Tue57</strain>
    </source>
</reference>
<gene>
    <name evidence="1" type="ORF">STVIR_7631</name>
</gene>
<dbReference type="EMBL" id="AMLP01000232">
    <property type="protein sequence ID" value="ELS51447.1"/>
    <property type="molecule type" value="Genomic_DNA"/>
</dbReference>
<sequence>MAYELFLEHQPDLTWREFAVYGATPGMQALGVTLGLGDGREMFCTLTVRMSPEAFSAEADIAVDAPDDEENGGYHYPFEIPETHVDSLDACLRLIEDQVDRLTASCPRLLRELRSGPSRG</sequence>
<accession>L8P815</accession>
<evidence type="ECO:0000313" key="2">
    <source>
        <dbReference type="Proteomes" id="UP000011205"/>
    </source>
</evidence>
<proteinExistence type="predicted"/>
<evidence type="ECO:0000313" key="1">
    <source>
        <dbReference type="EMBL" id="ELS51447.1"/>
    </source>
</evidence>